<dbReference type="RefSeq" id="WP_252759710.1">
    <property type="nucleotide sequence ID" value="NZ_JAMXLY010000001.1"/>
</dbReference>
<dbReference type="EMBL" id="JAMXLY010000001">
    <property type="protein sequence ID" value="MCO6024354.1"/>
    <property type="molecule type" value="Genomic_DNA"/>
</dbReference>
<dbReference type="PANTHER" id="PTHR36456">
    <property type="entry name" value="UPF0232 PROTEIN SCO3875"/>
    <property type="match status" value="1"/>
</dbReference>
<dbReference type="PANTHER" id="PTHR36456:SF1">
    <property type="entry name" value="UPF0232 PROTEIN SCO3875"/>
    <property type="match status" value="1"/>
</dbReference>
<accession>A0ABT1BTF1</accession>
<name>A0ABT1BTF1_9BACT</name>
<sequence>MFRRKVESVEDVIRQALRKDGLETPLQQRRLINEWGKTTGPVIEKYTAHLFIRNQVLFVKLLSPALSADLSMMKSALVEKLNAKIGSRVITDIHFY</sequence>
<dbReference type="Proteomes" id="UP001204015">
    <property type="component" value="Unassembled WGS sequence"/>
</dbReference>
<reference evidence="1 2" key="1">
    <citation type="submission" date="2022-06" db="EMBL/GenBank/DDBJ databases">
        <title>A taxonomic note on the genus Prevotella: Description of four novel genera and emended description of the genera Hallella and Xylanibacter.</title>
        <authorList>
            <person name="Hitch T.C.A."/>
        </authorList>
    </citation>
    <scope>NUCLEOTIDE SEQUENCE [LARGE SCALE GENOMIC DNA]</scope>
    <source>
        <strain evidence="1 2">DSM 100619</strain>
    </source>
</reference>
<proteinExistence type="predicted"/>
<gene>
    <name evidence="1" type="ORF">NG821_00590</name>
</gene>
<dbReference type="Pfam" id="PF05258">
    <property type="entry name" value="DciA"/>
    <property type="match status" value="1"/>
</dbReference>
<evidence type="ECO:0000313" key="2">
    <source>
        <dbReference type="Proteomes" id="UP001204015"/>
    </source>
</evidence>
<protein>
    <submittedName>
        <fullName evidence="1">DUF721 domain-containing protein</fullName>
    </submittedName>
</protein>
<evidence type="ECO:0000313" key="1">
    <source>
        <dbReference type="EMBL" id="MCO6024354.1"/>
    </source>
</evidence>
<organism evidence="1 2">
    <name type="scientific">Segatella cerevisiae</name>
    <dbReference type="NCBI Taxonomy" id="2053716"/>
    <lineage>
        <taxon>Bacteria</taxon>
        <taxon>Pseudomonadati</taxon>
        <taxon>Bacteroidota</taxon>
        <taxon>Bacteroidia</taxon>
        <taxon>Bacteroidales</taxon>
        <taxon>Prevotellaceae</taxon>
        <taxon>Segatella</taxon>
    </lineage>
</organism>
<keyword evidence="2" id="KW-1185">Reference proteome</keyword>
<comment type="caution">
    <text evidence="1">The sequence shown here is derived from an EMBL/GenBank/DDBJ whole genome shotgun (WGS) entry which is preliminary data.</text>
</comment>
<dbReference type="InterPro" id="IPR007922">
    <property type="entry name" value="DciA-like"/>
</dbReference>